<proteinExistence type="predicted"/>
<keyword evidence="1" id="KW-1133">Transmembrane helix</keyword>
<organism evidence="2 3">
    <name type="scientific">Candidatus Nomurabacteria bacterium GW2011_GWF2_40_12</name>
    <dbReference type="NCBI Taxonomy" id="1618776"/>
    <lineage>
        <taxon>Bacteria</taxon>
        <taxon>Candidatus Nomuraibacteriota</taxon>
    </lineage>
</organism>
<feature type="transmembrane region" description="Helical" evidence="1">
    <location>
        <begin position="70"/>
        <end position="90"/>
    </location>
</feature>
<evidence type="ECO:0000313" key="3">
    <source>
        <dbReference type="Proteomes" id="UP000034301"/>
    </source>
</evidence>
<evidence type="ECO:0000313" key="2">
    <source>
        <dbReference type="EMBL" id="KKR43323.1"/>
    </source>
</evidence>
<dbReference type="EMBL" id="LBYC01000005">
    <property type="protein sequence ID" value="KKR43323.1"/>
    <property type="molecule type" value="Genomic_DNA"/>
</dbReference>
<sequence length="643" mass="70006">MSTNDRNKLNRLEELKGKLFSKSYQTKIEHRDSFSHLNRKEVLDSWKTKEKTGPDATEKFFMKTSLFKKFFIFSISFFVLTLGYAAYVFFAGSNTVSNDNIEISIIGNNFTAGGEELPLIIGITNKNSSPLDLVDLVVEYPKGSASDLSLDTERFRESLGTIPAGAVRNENLKLTLFGEQGSVRPIKITLEYRVSGSNAIFVKEKLYEVNINSTPINLTVDAPATISPNQDIILKIKASLNATTPAPKILVRLDYPVGFSFIKSTPAPSFGNNVWNLGDLAPGGENEIIVLGKMVDVFDGEEKTFTVSSGSQSATDKSIIGVVFNSVKNTLIVKKPFIEANLYINGVSEREYATDAKTSINAEIRFVNNSDTKINDMEVRAKISGNAFNRKTIIAQGGFYDSSKDTITWNRSSQNQLREVDPGESGSVTFFFSPLSLFSAAGGILTNPSINIEVDVSGKQSVEGFSTSELQNSSSATVRIISDVGFSSKALYYSGPFTNTGSIPPQVEKPTTYTVVWSLSNTSNSISKVRVNSTIPPWMTFMGTISPADEDLTYNSSTREIVWNADRVSRGAGINGVARSVAFQLAFKPSVSQIGTSPTIINDAILTGHDDFANVDVRVNKAGLSTKLDSDEAFPQNGGVVVP</sequence>
<evidence type="ECO:0000256" key="1">
    <source>
        <dbReference type="SAM" id="Phobius"/>
    </source>
</evidence>
<protein>
    <recommendedName>
        <fullName evidence="4">DUF11 domain-containing protein</fullName>
    </recommendedName>
</protein>
<accession>A0A0G0QT17</accession>
<name>A0A0G0QT17_9BACT</name>
<gene>
    <name evidence="2" type="ORF">UT78_C0005G0047</name>
</gene>
<comment type="caution">
    <text evidence="2">The sequence shown here is derived from an EMBL/GenBank/DDBJ whole genome shotgun (WGS) entry which is preliminary data.</text>
</comment>
<evidence type="ECO:0008006" key="4">
    <source>
        <dbReference type="Google" id="ProtNLM"/>
    </source>
</evidence>
<dbReference type="Proteomes" id="UP000034301">
    <property type="component" value="Unassembled WGS sequence"/>
</dbReference>
<keyword evidence="1" id="KW-0472">Membrane</keyword>
<dbReference type="AlphaFoldDB" id="A0A0G0QT17"/>
<reference evidence="2 3" key="1">
    <citation type="journal article" date="2015" name="Nature">
        <title>rRNA introns, odd ribosomes, and small enigmatic genomes across a large radiation of phyla.</title>
        <authorList>
            <person name="Brown C.T."/>
            <person name="Hug L.A."/>
            <person name="Thomas B.C."/>
            <person name="Sharon I."/>
            <person name="Castelle C.J."/>
            <person name="Singh A."/>
            <person name="Wilkins M.J."/>
            <person name="Williams K.H."/>
            <person name="Banfield J.F."/>
        </authorList>
    </citation>
    <scope>NUCLEOTIDE SEQUENCE [LARGE SCALE GENOMIC DNA]</scope>
</reference>
<keyword evidence="1" id="KW-0812">Transmembrane</keyword>